<reference evidence="3 4" key="1">
    <citation type="journal article" date="2013" name="Proc. Natl. Acad. Sci. U.S.A.">
        <title>Fine-scale variation in meiotic recombination in Mimulus inferred from population shotgun sequencing.</title>
        <authorList>
            <person name="Hellsten U."/>
            <person name="Wright K.M."/>
            <person name="Jenkins J."/>
            <person name="Shu S."/>
            <person name="Yuan Y."/>
            <person name="Wessler S.R."/>
            <person name="Schmutz J."/>
            <person name="Willis J.H."/>
            <person name="Rokhsar D.S."/>
        </authorList>
    </citation>
    <scope>NUCLEOTIDE SEQUENCE [LARGE SCALE GENOMIC DNA]</scope>
    <source>
        <strain evidence="4">cv. DUN x IM62</strain>
    </source>
</reference>
<keyword evidence="1" id="KW-0378">Hydrolase</keyword>
<accession>A0A022RBL0</accession>
<proteinExistence type="predicted"/>
<organism evidence="3 4">
    <name type="scientific">Erythranthe guttata</name>
    <name type="common">Yellow monkey flower</name>
    <name type="synonym">Mimulus guttatus</name>
    <dbReference type="NCBI Taxonomy" id="4155"/>
    <lineage>
        <taxon>Eukaryota</taxon>
        <taxon>Viridiplantae</taxon>
        <taxon>Streptophyta</taxon>
        <taxon>Embryophyta</taxon>
        <taxon>Tracheophyta</taxon>
        <taxon>Spermatophyta</taxon>
        <taxon>Magnoliopsida</taxon>
        <taxon>eudicotyledons</taxon>
        <taxon>Gunneridae</taxon>
        <taxon>Pentapetalae</taxon>
        <taxon>asterids</taxon>
        <taxon>lamiids</taxon>
        <taxon>Lamiales</taxon>
        <taxon>Phrymaceae</taxon>
        <taxon>Erythranthe</taxon>
    </lineage>
</organism>
<evidence type="ECO:0000313" key="4">
    <source>
        <dbReference type="Proteomes" id="UP000030748"/>
    </source>
</evidence>
<protein>
    <recommendedName>
        <fullName evidence="2">Fungal lipase-type domain-containing protein</fullName>
    </recommendedName>
</protein>
<dbReference type="ESTHER" id="erygu-a0a022rbl0">
    <property type="family name" value="Triacylglycerol-lipase-OBL1-like"/>
</dbReference>
<dbReference type="eggNOG" id="KOG4569">
    <property type="taxonomic scope" value="Eukaryota"/>
</dbReference>
<sequence length="471" mass="54291">MAGDEEAFCENYLLLKPEEASFFDFLRILFSSNLESKEFCNTGGQGGVITDFRHRSIVFVSVLLQKILFLFTKPLAAVGNLVELLLNYPSANGGFFRLLINLVTGKLVRPDRTSVKFTSFVGSIDKRIELDKSITRGSTKYSASLAIMASKLSYENQSFIQNVVTNYWKMQFLDFYNFWNDHLKINTIAIMIQDKTAEPNLIVVAFRGTEPFDAGAWRADVDISWYEFDGIGKIHGGFMKALGLQSSTGWPKELPAATGKTFAYYEIRQKLKTLIKENWDAKFVVTGHSLGGALAILFVTILIFHEEDTLLNHLEGVYTFGQPRVGNEQFGEWMKGKMSKYRVNYFRYVYTNDMVPRLPYDDKYFLYKHFGPCLYFNSCYKGQALEEEPNKNYFSLFYLLPKILIAVYELIRSFIIPWTRGRDYREGWLMKILRITGLTVPGLTEHLTMDYVNLTRLGKFIYPPNKNRKQI</sequence>
<dbReference type="Proteomes" id="UP000030748">
    <property type="component" value="Unassembled WGS sequence"/>
</dbReference>
<dbReference type="CDD" id="cd00519">
    <property type="entry name" value="Lipase_3"/>
    <property type="match status" value="1"/>
</dbReference>
<dbReference type="InterPro" id="IPR002921">
    <property type="entry name" value="Fungal_lipase-type"/>
</dbReference>
<dbReference type="PANTHER" id="PTHR46086:SF4">
    <property type="entry name" value="ALPHA_BETA-HYDROLASES SUPERFAMILY PROTEIN"/>
    <property type="match status" value="1"/>
</dbReference>
<dbReference type="EMBL" id="KI630592">
    <property type="protein sequence ID" value="EYU36310.1"/>
    <property type="molecule type" value="Genomic_DNA"/>
</dbReference>
<dbReference type="GO" id="GO:0004806">
    <property type="term" value="F:triacylglycerol lipase activity"/>
    <property type="evidence" value="ECO:0007669"/>
    <property type="project" value="InterPro"/>
</dbReference>
<dbReference type="AlphaFoldDB" id="A0A022RBL0"/>
<dbReference type="Gene3D" id="3.40.50.1820">
    <property type="entry name" value="alpha/beta hydrolase"/>
    <property type="match status" value="1"/>
</dbReference>
<feature type="domain" description="Fungal lipase-type" evidence="2">
    <location>
        <begin position="203"/>
        <end position="361"/>
    </location>
</feature>
<name>A0A022RBL0_ERYGU</name>
<dbReference type="GO" id="GO:0006629">
    <property type="term" value="P:lipid metabolic process"/>
    <property type="evidence" value="ECO:0007669"/>
    <property type="project" value="InterPro"/>
</dbReference>
<dbReference type="Pfam" id="PF01764">
    <property type="entry name" value="Lipase_3"/>
    <property type="match status" value="1"/>
</dbReference>
<evidence type="ECO:0000256" key="1">
    <source>
        <dbReference type="ARBA" id="ARBA00022801"/>
    </source>
</evidence>
<gene>
    <name evidence="3" type="ORF">MIMGU_mgv1a005782mg</name>
</gene>
<dbReference type="PANTHER" id="PTHR46086">
    <property type="entry name" value="ALPHA/BETA-HYDROLASES SUPERFAMILY PROTEIN"/>
    <property type="match status" value="1"/>
</dbReference>
<dbReference type="PhylomeDB" id="A0A022RBL0"/>
<dbReference type="SUPFAM" id="SSF53474">
    <property type="entry name" value="alpha/beta-Hydrolases"/>
    <property type="match status" value="1"/>
</dbReference>
<dbReference type="InterPro" id="IPR044819">
    <property type="entry name" value="OBL-like"/>
</dbReference>
<dbReference type="InterPro" id="IPR029058">
    <property type="entry name" value="AB_hydrolase_fold"/>
</dbReference>
<evidence type="ECO:0000259" key="2">
    <source>
        <dbReference type="Pfam" id="PF01764"/>
    </source>
</evidence>
<dbReference type="STRING" id="4155.A0A022RBL0"/>
<evidence type="ECO:0000313" key="3">
    <source>
        <dbReference type="EMBL" id="EYU36310.1"/>
    </source>
</evidence>
<keyword evidence="4" id="KW-1185">Reference proteome</keyword>